<proteinExistence type="inferred from homology"/>
<dbReference type="FunFam" id="3.40.640.10:FF:000090">
    <property type="entry name" value="Pyridoxal phosphate-dependent aminotransferase"/>
    <property type="match status" value="1"/>
</dbReference>
<dbReference type="CDD" id="cd00616">
    <property type="entry name" value="AHBA_syn"/>
    <property type="match status" value="1"/>
</dbReference>
<evidence type="ECO:0000313" key="9">
    <source>
        <dbReference type="EMBL" id="MBS4224743.1"/>
    </source>
</evidence>
<dbReference type="RefSeq" id="WP_213099776.1">
    <property type="nucleotide sequence ID" value="NZ_JAGYPH010000004.1"/>
</dbReference>
<accession>A0A942Z4K6</accession>
<dbReference type="AlphaFoldDB" id="A0A942Z4K6"/>
<protein>
    <submittedName>
        <fullName evidence="9">Aminotransferase class I/II-fold pyridoxal phosphate-dependent enzyme</fullName>
    </submittedName>
</protein>
<dbReference type="PIRSF" id="PIRSF000390">
    <property type="entry name" value="PLP_StrS"/>
    <property type="match status" value="1"/>
</dbReference>
<dbReference type="GO" id="GO:0008483">
    <property type="term" value="F:transaminase activity"/>
    <property type="evidence" value="ECO:0007669"/>
    <property type="project" value="UniProtKB-KW"/>
</dbReference>
<evidence type="ECO:0000256" key="2">
    <source>
        <dbReference type="ARBA" id="ARBA00022576"/>
    </source>
</evidence>
<name>A0A942Z4K6_9BACI</name>
<dbReference type="InterPro" id="IPR000653">
    <property type="entry name" value="DegT/StrS_aminotransferase"/>
</dbReference>
<dbReference type="SUPFAM" id="SSF53383">
    <property type="entry name" value="PLP-dependent transferases"/>
    <property type="match status" value="1"/>
</dbReference>
<dbReference type="InterPro" id="IPR015421">
    <property type="entry name" value="PyrdxlP-dep_Trfase_major"/>
</dbReference>
<dbReference type="InterPro" id="IPR015422">
    <property type="entry name" value="PyrdxlP-dep_Trfase_small"/>
</dbReference>
<keyword evidence="4 7" id="KW-0663">Pyridoxal phosphate</keyword>
<dbReference type="InterPro" id="IPR015424">
    <property type="entry name" value="PyrdxlP-dep_Trfase"/>
</dbReference>
<dbReference type="Gene3D" id="3.40.640.10">
    <property type="entry name" value="Type I PLP-dependent aspartate aminotransferase-like (Major domain)"/>
    <property type="match status" value="1"/>
</dbReference>
<reference evidence="9 10" key="1">
    <citation type="submission" date="2021-05" db="EMBL/GenBank/DDBJ databases">
        <title>Novel Bacillus species.</title>
        <authorList>
            <person name="Liu G."/>
        </authorList>
    </citation>
    <scope>NUCLEOTIDE SEQUENCE [LARGE SCALE GENOMIC DNA]</scope>
    <source>
        <strain evidence="9 10">FJAT-49682</strain>
    </source>
</reference>
<dbReference type="EMBL" id="JAGYPN010000004">
    <property type="protein sequence ID" value="MBS4224743.1"/>
    <property type="molecule type" value="Genomic_DNA"/>
</dbReference>
<gene>
    <name evidence="9" type="ORF">KHA91_18685</name>
</gene>
<comment type="cofactor">
    <cofactor evidence="1">
        <name>pyridoxal 5'-phosphate</name>
        <dbReference type="ChEBI" id="CHEBI:597326"/>
    </cofactor>
</comment>
<keyword evidence="3" id="KW-0808">Transferase</keyword>
<evidence type="ECO:0000313" key="10">
    <source>
        <dbReference type="Proteomes" id="UP000676456"/>
    </source>
</evidence>
<comment type="similarity">
    <text evidence="5 8">Belongs to the DegT/DnrJ/EryC1 family.</text>
</comment>
<evidence type="ECO:0000256" key="5">
    <source>
        <dbReference type="ARBA" id="ARBA00037999"/>
    </source>
</evidence>
<dbReference type="Gene3D" id="3.90.1150.10">
    <property type="entry name" value="Aspartate Aminotransferase, domain 1"/>
    <property type="match status" value="1"/>
</dbReference>
<evidence type="ECO:0000256" key="3">
    <source>
        <dbReference type="ARBA" id="ARBA00022679"/>
    </source>
</evidence>
<evidence type="ECO:0000256" key="6">
    <source>
        <dbReference type="PIRSR" id="PIRSR000390-1"/>
    </source>
</evidence>
<dbReference type="PANTHER" id="PTHR30244:SF34">
    <property type="entry name" value="DTDP-4-AMINO-4,6-DIDEOXYGALACTOSE TRANSAMINASE"/>
    <property type="match status" value="1"/>
</dbReference>
<evidence type="ECO:0000256" key="8">
    <source>
        <dbReference type="RuleBase" id="RU004508"/>
    </source>
</evidence>
<organism evidence="9 10">
    <name type="scientific">Lederbergia citrea</name>
    <dbReference type="NCBI Taxonomy" id="2833581"/>
    <lineage>
        <taxon>Bacteria</taxon>
        <taxon>Bacillati</taxon>
        <taxon>Bacillota</taxon>
        <taxon>Bacilli</taxon>
        <taxon>Bacillales</taxon>
        <taxon>Bacillaceae</taxon>
        <taxon>Lederbergia</taxon>
    </lineage>
</organism>
<dbReference type="Proteomes" id="UP000676456">
    <property type="component" value="Unassembled WGS sequence"/>
</dbReference>
<evidence type="ECO:0000256" key="7">
    <source>
        <dbReference type="PIRSR" id="PIRSR000390-2"/>
    </source>
</evidence>
<feature type="modified residue" description="N6-(pyridoxal phosphate)lysine" evidence="7">
    <location>
        <position position="195"/>
    </location>
</feature>
<evidence type="ECO:0000256" key="4">
    <source>
        <dbReference type="ARBA" id="ARBA00022898"/>
    </source>
</evidence>
<dbReference type="GO" id="GO:0000271">
    <property type="term" value="P:polysaccharide biosynthetic process"/>
    <property type="evidence" value="ECO:0007669"/>
    <property type="project" value="TreeGrafter"/>
</dbReference>
<comment type="caution">
    <text evidence="9">The sequence shown here is derived from an EMBL/GenBank/DDBJ whole genome shotgun (WGS) entry which is preliminary data.</text>
</comment>
<dbReference type="GO" id="GO:0030170">
    <property type="term" value="F:pyridoxal phosphate binding"/>
    <property type="evidence" value="ECO:0007669"/>
    <property type="project" value="TreeGrafter"/>
</dbReference>
<dbReference type="Pfam" id="PF01041">
    <property type="entry name" value="DegT_DnrJ_EryC1"/>
    <property type="match status" value="1"/>
</dbReference>
<dbReference type="PANTHER" id="PTHR30244">
    <property type="entry name" value="TRANSAMINASE"/>
    <property type="match status" value="1"/>
</dbReference>
<keyword evidence="2 9" id="KW-0032">Aminotransferase</keyword>
<feature type="active site" description="Proton acceptor" evidence="6">
    <location>
        <position position="195"/>
    </location>
</feature>
<keyword evidence="10" id="KW-1185">Reference proteome</keyword>
<sequence>MIQTKNKSRIYLSPPHLSGHEIKYIQAAIDTNWIAPLGPNVDAFENEIARYIGVGGAVAVSSGTAAIHLALSLLDVKKGDSIFCSTLTFVASANPILYQGAEPVFIDSEPETWNMSPEALERAFQDASRSGKLPKAVIVVNLYGQSAKMDEILSICNRYDVPIIEDAAESLGSTYKRKPSGSFGKFGVFSFNGNKIITTSGGGMLVSDDVKALNKARFLATQSRDPAPHYQHSERGFNYRMSNILAGIGRGQLEILEERVLARRIIFSKYYRELSDLPDIHFMPELENTMSNRWLTTLTIDQKGAGISPYELIQLLAEENIEARPVWKPLHLQPLFEGTKYYPHSDLHNVSEQLFTNGLCLPSGSNISEEEMMRVVDCMKHALKPKAYRIIQ</sequence>
<evidence type="ECO:0000256" key="1">
    <source>
        <dbReference type="ARBA" id="ARBA00001933"/>
    </source>
</evidence>